<keyword evidence="7" id="KW-1185">Reference proteome</keyword>
<dbReference type="GeneID" id="70187788"/>
<dbReference type="EMBL" id="JAGTJQ010000003">
    <property type="protein sequence ID" value="KAH7034583.1"/>
    <property type="molecule type" value="Genomic_DNA"/>
</dbReference>
<evidence type="ECO:0000256" key="5">
    <source>
        <dbReference type="SAM" id="MobiDB-lite"/>
    </source>
</evidence>
<evidence type="ECO:0000256" key="1">
    <source>
        <dbReference type="ARBA" id="ARBA00022692"/>
    </source>
</evidence>
<organism evidence="6 7">
    <name type="scientific">Microdochium trichocladiopsis</name>
    <dbReference type="NCBI Taxonomy" id="1682393"/>
    <lineage>
        <taxon>Eukaryota</taxon>
        <taxon>Fungi</taxon>
        <taxon>Dikarya</taxon>
        <taxon>Ascomycota</taxon>
        <taxon>Pezizomycotina</taxon>
        <taxon>Sordariomycetes</taxon>
        <taxon>Xylariomycetidae</taxon>
        <taxon>Xylariales</taxon>
        <taxon>Microdochiaceae</taxon>
        <taxon>Microdochium</taxon>
    </lineage>
</organism>
<keyword evidence="4" id="KW-0813">Transport</keyword>
<keyword evidence="2 4" id="KW-1133">Transmembrane helix</keyword>
<dbReference type="GO" id="GO:0005375">
    <property type="term" value="F:copper ion transmembrane transporter activity"/>
    <property type="evidence" value="ECO:0007669"/>
    <property type="project" value="UniProtKB-UniRule"/>
</dbReference>
<dbReference type="Proteomes" id="UP000756346">
    <property type="component" value="Unassembled WGS sequence"/>
</dbReference>
<name>A0A9P8Y9W1_9PEZI</name>
<comment type="caution">
    <text evidence="6">The sequence shown here is derived from an EMBL/GenBank/DDBJ whole genome shotgun (WGS) entry which is preliminary data.</text>
</comment>
<dbReference type="Pfam" id="PF04145">
    <property type="entry name" value="Ctr"/>
    <property type="match status" value="1"/>
</dbReference>
<dbReference type="GO" id="GO:0016020">
    <property type="term" value="C:membrane"/>
    <property type="evidence" value="ECO:0007669"/>
    <property type="project" value="UniProtKB-SubCell"/>
</dbReference>
<keyword evidence="4" id="KW-0406">Ion transport</keyword>
<feature type="transmembrane region" description="Helical" evidence="4">
    <location>
        <begin position="72"/>
        <end position="94"/>
    </location>
</feature>
<keyword evidence="1 4" id="KW-0812">Transmembrane</keyword>
<feature type="region of interest" description="Disordered" evidence="5">
    <location>
        <begin position="175"/>
        <end position="248"/>
    </location>
</feature>
<dbReference type="InterPro" id="IPR007274">
    <property type="entry name" value="Cop_transporter"/>
</dbReference>
<comment type="subcellular location">
    <subcellularLocation>
        <location evidence="4">Membrane</location>
        <topology evidence="4">Multi-pass membrane protein</topology>
    </subcellularLocation>
</comment>
<evidence type="ECO:0000313" key="7">
    <source>
        <dbReference type="Proteomes" id="UP000756346"/>
    </source>
</evidence>
<keyword evidence="3 4" id="KW-0472">Membrane</keyword>
<dbReference type="RefSeq" id="XP_046014676.1">
    <property type="nucleotide sequence ID" value="XM_046158242.1"/>
</dbReference>
<evidence type="ECO:0000313" key="6">
    <source>
        <dbReference type="EMBL" id="KAH7034583.1"/>
    </source>
</evidence>
<reference evidence="6" key="1">
    <citation type="journal article" date="2021" name="Nat. Commun.">
        <title>Genetic determinants of endophytism in the Arabidopsis root mycobiome.</title>
        <authorList>
            <person name="Mesny F."/>
            <person name="Miyauchi S."/>
            <person name="Thiergart T."/>
            <person name="Pickel B."/>
            <person name="Atanasova L."/>
            <person name="Karlsson M."/>
            <person name="Huettel B."/>
            <person name="Barry K.W."/>
            <person name="Haridas S."/>
            <person name="Chen C."/>
            <person name="Bauer D."/>
            <person name="Andreopoulos W."/>
            <person name="Pangilinan J."/>
            <person name="LaButti K."/>
            <person name="Riley R."/>
            <person name="Lipzen A."/>
            <person name="Clum A."/>
            <person name="Drula E."/>
            <person name="Henrissat B."/>
            <person name="Kohler A."/>
            <person name="Grigoriev I.V."/>
            <person name="Martin F.M."/>
            <person name="Hacquard S."/>
        </authorList>
    </citation>
    <scope>NUCLEOTIDE SEQUENCE</scope>
    <source>
        <strain evidence="6">MPI-CAGE-CH-0230</strain>
    </source>
</reference>
<keyword evidence="4" id="KW-0187">Copper transport</keyword>
<comment type="similarity">
    <text evidence="4">Belongs to the copper transporter (Ctr) (TC 1.A.56) family. SLC31A subfamily.</text>
</comment>
<gene>
    <name evidence="6" type="ORF">B0I36DRAFT_360091</name>
</gene>
<keyword evidence="4" id="KW-0186">Copper</keyword>
<evidence type="ECO:0000256" key="3">
    <source>
        <dbReference type="ARBA" id="ARBA00023136"/>
    </source>
</evidence>
<sequence>MPPFTSLAAAATTASVVGVQNLPQLVARQMDQLPPPDPLPPLIDMCNSQSGITVWTRGMCVLGWAIDSEADMAGICAIIVTLSFLIEFITFLAAKYERVLKRRRQGLSSRGSRPTLGEASLRTLIGLVRFGAVGFTIMCGLWSNVTWIISTIIGYTLGSYLTNYLTPVEGAADVGKLGDIRPDRPSSSSWRQRIPAPPPQQIPQYNRRVRSDPPQQMPGRPPRAALFRGSDPGPPRRSGRRSAPGSWF</sequence>
<evidence type="ECO:0000256" key="4">
    <source>
        <dbReference type="RuleBase" id="RU367022"/>
    </source>
</evidence>
<proteinExistence type="inferred from homology"/>
<evidence type="ECO:0000256" key="2">
    <source>
        <dbReference type="ARBA" id="ARBA00022989"/>
    </source>
</evidence>
<dbReference type="AlphaFoldDB" id="A0A9P8Y9W1"/>
<accession>A0A9P8Y9W1</accession>
<protein>
    <recommendedName>
        <fullName evidence="4">Copper transport protein</fullName>
    </recommendedName>
</protein>